<gene>
    <name evidence="1" type="ORF">ACE1CA_31480</name>
</gene>
<evidence type="ECO:0000313" key="2">
    <source>
        <dbReference type="Proteomes" id="UP001576780"/>
    </source>
</evidence>
<keyword evidence="2" id="KW-1185">Reference proteome</keyword>
<reference evidence="1 2" key="1">
    <citation type="submission" date="2024-09" db="EMBL/GenBank/DDBJ databases">
        <title>Floridaenema gen nov. (Aerosakkonemataceae, Aerosakkonematales ord. nov., Cyanobacteria) from benthic tropical and subtropical fresh waters, with the description of four new species.</title>
        <authorList>
            <person name="Moretto J.A."/>
            <person name="Berthold D.E."/>
            <person name="Lefler F.W."/>
            <person name="Huang I.-S."/>
            <person name="Laughinghouse H. IV."/>
        </authorList>
    </citation>
    <scope>NUCLEOTIDE SEQUENCE [LARGE SCALE GENOMIC DNA]</scope>
    <source>
        <strain evidence="1 2">BLCC-F167</strain>
    </source>
</reference>
<name>A0ABV4WVY8_9CYAN</name>
<dbReference type="SUPFAM" id="SSF88723">
    <property type="entry name" value="PIN domain-like"/>
    <property type="match status" value="1"/>
</dbReference>
<organism evidence="1 2">
    <name type="scientific">Floridaenema evergladense BLCC-F167</name>
    <dbReference type="NCBI Taxonomy" id="3153639"/>
    <lineage>
        <taxon>Bacteria</taxon>
        <taxon>Bacillati</taxon>
        <taxon>Cyanobacteriota</taxon>
        <taxon>Cyanophyceae</taxon>
        <taxon>Oscillatoriophycideae</taxon>
        <taxon>Aerosakkonematales</taxon>
        <taxon>Aerosakkonemataceae</taxon>
        <taxon>Floridanema</taxon>
        <taxon>Floridanema evergladense</taxon>
    </lineage>
</organism>
<protein>
    <submittedName>
        <fullName evidence="1">PIN domain nuclease</fullName>
    </submittedName>
</protein>
<accession>A0ABV4WVY8</accession>
<proteinExistence type="predicted"/>
<dbReference type="EMBL" id="JBHFNT010000289">
    <property type="protein sequence ID" value="MFB2839036.1"/>
    <property type="molecule type" value="Genomic_DNA"/>
</dbReference>
<sequence>MKVVVDTSVWSLALRRNRTPEETPKILRLRELIADHRVALLGVIRQEVLSGIRAVEQFVRLREYLRAFPNLELTIEDYELAAEFYNTCRRNGIQGSNTDFYPQEICRCWVTLREASYVASTQPTARAIVLNLPPSLTIKNSV</sequence>
<dbReference type="InterPro" id="IPR029060">
    <property type="entry name" value="PIN-like_dom_sf"/>
</dbReference>
<evidence type="ECO:0000313" key="1">
    <source>
        <dbReference type="EMBL" id="MFB2839036.1"/>
    </source>
</evidence>
<dbReference type="Proteomes" id="UP001576780">
    <property type="component" value="Unassembled WGS sequence"/>
</dbReference>
<comment type="caution">
    <text evidence="1">The sequence shown here is derived from an EMBL/GenBank/DDBJ whole genome shotgun (WGS) entry which is preliminary data.</text>
</comment>
<dbReference type="Gene3D" id="3.40.50.1010">
    <property type="entry name" value="5'-nuclease"/>
    <property type="match status" value="1"/>
</dbReference>
<dbReference type="RefSeq" id="WP_413281326.1">
    <property type="nucleotide sequence ID" value="NZ_JBHFNT010000289.1"/>
</dbReference>